<dbReference type="Proteomes" id="UP000001822">
    <property type="component" value="Chromosome"/>
</dbReference>
<feature type="domain" description="Cache" evidence="7">
    <location>
        <begin position="48"/>
        <end position="306"/>
    </location>
</feature>
<evidence type="ECO:0000256" key="6">
    <source>
        <dbReference type="SAM" id="Phobius"/>
    </source>
</evidence>
<dbReference type="AlphaFoldDB" id="A0A6N4SNJ3"/>
<accession>A0A6N4SNJ3</accession>
<feature type="transmembrane region" description="Helical" evidence="6">
    <location>
        <begin position="351"/>
        <end position="371"/>
    </location>
</feature>
<feature type="transmembrane region" description="Helical" evidence="6">
    <location>
        <begin position="701"/>
        <end position="719"/>
    </location>
</feature>
<keyword evidence="3 6" id="KW-0812">Transmembrane</keyword>
<dbReference type="KEGG" id="chu:CHU_0574"/>
<keyword evidence="4 6" id="KW-1133">Transmembrane helix</keyword>
<keyword evidence="5 6" id="KW-0472">Membrane</keyword>
<evidence type="ECO:0000259" key="7">
    <source>
        <dbReference type="Pfam" id="PF02743"/>
    </source>
</evidence>
<dbReference type="InterPro" id="IPR033479">
    <property type="entry name" value="dCache_1"/>
</dbReference>
<feature type="transmembrane region" description="Helical" evidence="6">
    <location>
        <begin position="20"/>
        <end position="43"/>
    </location>
</feature>
<reference evidence="8 9" key="1">
    <citation type="journal article" date="2007" name="Appl. Environ. Microbiol.">
        <title>Genome sequence of the cellulolytic gliding bacterium Cytophaga hutchinsonii.</title>
        <authorList>
            <person name="Xie G."/>
            <person name="Bruce D.C."/>
            <person name="Challacombe J.F."/>
            <person name="Chertkov O."/>
            <person name="Detter J.C."/>
            <person name="Gilna P."/>
            <person name="Han C.S."/>
            <person name="Lucas S."/>
            <person name="Misra M."/>
            <person name="Myers G.L."/>
            <person name="Richardson P."/>
            <person name="Tapia R."/>
            <person name="Thayer N."/>
            <person name="Thompson L.S."/>
            <person name="Brettin T.S."/>
            <person name="Henrissat B."/>
            <person name="Wilson D.B."/>
            <person name="McBride M.J."/>
        </authorList>
    </citation>
    <scope>NUCLEOTIDE SEQUENCE [LARGE SCALE GENOMIC DNA]</scope>
    <source>
        <strain evidence="9">ATCC 33406 / DSM 1761 / CIP 103989 / NBRC 15051 / NCIMB 9469 / D465</strain>
    </source>
</reference>
<evidence type="ECO:0000313" key="8">
    <source>
        <dbReference type="EMBL" id="ABG57861.1"/>
    </source>
</evidence>
<keyword evidence="2" id="KW-1003">Cell membrane</keyword>
<evidence type="ECO:0000256" key="2">
    <source>
        <dbReference type="ARBA" id="ARBA00022475"/>
    </source>
</evidence>
<evidence type="ECO:0000256" key="3">
    <source>
        <dbReference type="ARBA" id="ARBA00022692"/>
    </source>
</evidence>
<protein>
    <recommendedName>
        <fullName evidence="7">Cache domain-containing protein</fullName>
    </recommendedName>
</protein>
<dbReference type="EMBL" id="CP000383">
    <property type="protein sequence ID" value="ABG57861.1"/>
    <property type="molecule type" value="Genomic_DNA"/>
</dbReference>
<feature type="transmembrane region" description="Helical" evidence="6">
    <location>
        <begin position="325"/>
        <end position="345"/>
    </location>
</feature>
<gene>
    <name evidence="8" type="ordered locus">CHU_0574</name>
</gene>
<organism evidence="8 9">
    <name type="scientific">Cytophaga hutchinsonii (strain ATCC 33406 / DSM 1761 / CIP 103989 / NBRC 15051 / NCIMB 9469 / D465)</name>
    <dbReference type="NCBI Taxonomy" id="269798"/>
    <lineage>
        <taxon>Bacteria</taxon>
        <taxon>Pseudomonadati</taxon>
        <taxon>Bacteroidota</taxon>
        <taxon>Cytophagia</taxon>
        <taxon>Cytophagales</taxon>
        <taxon>Cytophagaceae</taxon>
        <taxon>Cytophaga</taxon>
    </lineage>
</organism>
<feature type="transmembrane region" description="Helical" evidence="6">
    <location>
        <begin position="591"/>
        <end position="616"/>
    </location>
</feature>
<evidence type="ECO:0000256" key="4">
    <source>
        <dbReference type="ARBA" id="ARBA00022989"/>
    </source>
</evidence>
<sequence>MFSFYFLRIHIMIYYLKKYFKTGCLLVFILSILSVGIWGVIFIQGKKEIQRQTIAFGAHTAQAATHKIDSVLSNISRTAQQFADSLSHRNFTKEEIEQHLKKVADTQPYILGVTVAYLPYQFNPKQRLYAPFYSKKEDRILQTGELYDYTDRTRWNYSAWVFNPIEKDIFWAEPGYGPAAQAVVTEYGIPFYDTKDPSKKIGVVDITFSLQGFNKLLNTLKLGKTGYAMLVSKEGHILSHPREDYLLSLKSMNDVSEETDDPRYKQAVKKLLNKETGYVEYLNPLLNRTSIVFYQPIPTTKWSIAVNIIKDEIEPDFEYSYKREIILSIFILFALISGSILLFKLYKAERIWIIAAEITFLLLVEIGFIWFRHQQQPMFDYASDETVISDVNGINTFINQTNGESEILHEDKPVYIPTGIYVRNIEFKDGRLIGLNGSIWQKLDTVLHKDVEPGVSFPDLSTDAEAFNMEEVYDRIEDGHRVIGWNFRLNILNKVDYKLYPFDRKDLKVNLRHHTVGKNIFLVPDADAYESLIPSTDPGINKSIPLVGWDFLGSYFSYEYKNLNTNFGLQHYQRQRNLPELSFNIILSRKIIGALIAHILPLLIIQLMLFGVIVIFSKTQVEISGYNTFGVINSCAAFFFVIVISHIDLRNTLEIEMVTYLEYIYFIVYIYVLLVTVNALLFSSAKHYAFVDYNNNYIPKLIFWPLFMLASILITLVLFY</sequence>
<evidence type="ECO:0000256" key="5">
    <source>
        <dbReference type="ARBA" id="ARBA00023136"/>
    </source>
</evidence>
<proteinExistence type="predicted"/>
<keyword evidence="9" id="KW-1185">Reference proteome</keyword>
<dbReference type="Pfam" id="PF02743">
    <property type="entry name" value="dCache_1"/>
    <property type="match status" value="1"/>
</dbReference>
<dbReference type="Gene3D" id="3.30.450.20">
    <property type="entry name" value="PAS domain"/>
    <property type="match status" value="2"/>
</dbReference>
<dbReference type="CDD" id="cd12912">
    <property type="entry name" value="PDC2_MCP_like"/>
    <property type="match status" value="1"/>
</dbReference>
<name>A0A6N4SNJ3_CYTH3</name>
<evidence type="ECO:0000313" key="9">
    <source>
        <dbReference type="Proteomes" id="UP000001822"/>
    </source>
</evidence>
<evidence type="ECO:0000256" key="1">
    <source>
        <dbReference type="ARBA" id="ARBA00004651"/>
    </source>
</evidence>
<dbReference type="CDD" id="cd12913">
    <property type="entry name" value="PDC1_MCP_like"/>
    <property type="match status" value="1"/>
</dbReference>
<comment type="subcellular location">
    <subcellularLocation>
        <location evidence="1">Cell membrane</location>
        <topology evidence="1">Multi-pass membrane protein</topology>
    </subcellularLocation>
</comment>
<feature type="transmembrane region" description="Helical" evidence="6">
    <location>
        <begin position="661"/>
        <end position="681"/>
    </location>
</feature>
<dbReference type="GO" id="GO:0005886">
    <property type="term" value="C:plasma membrane"/>
    <property type="evidence" value="ECO:0007669"/>
    <property type="project" value="UniProtKB-SubCell"/>
</dbReference>
<feature type="transmembrane region" description="Helical" evidence="6">
    <location>
        <begin position="628"/>
        <end position="649"/>
    </location>
</feature>